<evidence type="ECO:0000256" key="6">
    <source>
        <dbReference type="SAM" id="Phobius"/>
    </source>
</evidence>
<comment type="subcellular location">
    <subcellularLocation>
        <location evidence="1">Membrane</location>
        <topology evidence="1">Multi-pass membrane protein</topology>
    </subcellularLocation>
</comment>
<reference evidence="8 11" key="2">
    <citation type="journal article" date="2021" name="Environ. Microbiol.">
        <title>Gene family expansions and transcriptome signatures uncover fungal adaptations to wood decay.</title>
        <authorList>
            <person name="Hage H."/>
            <person name="Miyauchi S."/>
            <person name="Viragh M."/>
            <person name="Drula E."/>
            <person name="Min B."/>
            <person name="Chaduli D."/>
            <person name="Navarro D."/>
            <person name="Favel A."/>
            <person name="Norest M."/>
            <person name="Lesage-Meessen L."/>
            <person name="Balint B."/>
            <person name="Merenyi Z."/>
            <person name="de Eugenio L."/>
            <person name="Morin E."/>
            <person name="Martinez A.T."/>
            <person name="Baldrian P."/>
            <person name="Stursova M."/>
            <person name="Martinez M.J."/>
            <person name="Novotny C."/>
            <person name="Magnuson J.K."/>
            <person name="Spatafora J.W."/>
            <person name="Maurice S."/>
            <person name="Pangilinan J."/>
            <person name="Andreopoulos W."/>
            <person name="LaButti K."/>
            <person name="Hundley H."/>
            <person name="Na H."/>
            <person name="Kuo A."/>
            <person name="Barry K."/>
            <person name="Lipzen A."/>
            <person name="Henrissat B."/>
            <person name="Riley R."/>
            <person name="Ahrendt S."/>
            <person name="Nagy L.G."/>
            <person name="Grigoriev I.V."/>
            <person name="Martin F."/>
            <person name="Rosso M.N."/>
        </authorList>
    </citation>
    <scope>NUCLEOTIDE SEQUENCE [LARGE SCALE GENOMIC DNA]</scope>
    <source>
        <strain evidence="8 11">CIRM-BRFM 1785</strain>
    </source>
</reference>
<dbReference type="STRING" id="34475.A0A4Y9YB55"/>
<reference evidence="9 10" key="1">
    <citation type="submission" date="2019-01" db="EMBL/GenBank/DDBJ databases">
        <title>Genome sequencing of the rare red list fungi Fomitopsis rosea.</title>
        <authorList>
            <person name="Buettner E."/>
            <person name="Kellner H."/>
        </authorList>
    </citation>
    <scope>NUCLEOTIDE SEQUENCE [LARGE SCALE GENOMIC DNA]</scope>
    <source>
        <strain evidence="9 10">DSM 105464</strain>
    </source>
</reference>
<evidence type="ECO:0000256" key="1">
    <source>
        <dbReference type="ARBA" id="ARBA00004141"/>
    </source>
</evidence>
<name>A0A4Y9YB55_9APHY</name>
<dbReference type="Proteomes" id="UP000298390">
    <property type="component" value="Unassembled WGS sequence"/>
</dbReference>
<dbReference type="GeneID" id="72006958"/>
<feature type="transmembrane region" description="Helical" evidence="6">
    <location>
        <begin position="175"/>
        <end position="195"/>
    </location>
</feature>
<feature type="transmembrane region" description="Helical" evidence="6">
    <location>
        <begin position="215"/>
        <end position="239"/>
    </location>
</feature>
<dbReference type="OrthoDB" id="40134at2759"/>
<evidence type="ECO:0000256" key="4">
    <source>
        <dbReference type="ARBA" id="ARBA00022989"/>
    </source>
</evidence>
<feature type="transmembrane region" description="Helical" evidence="6">
    <location>
        <begin position="63"/>
        <end position="85"/>
    </location>
</feature>
<keyword evidence="5 6" id="KW-0472">Membrane</keyword>
<evidence type="ECO:0000313" key="10">
    <source>
        <dbReference type="Proteomes" id="UP000298390"/>
    </source>
</evidence>
<accession>A0A4Y9YB55</accession>
<feature type="transmembrane region" description="Helical" evidence="6">
    <location>
        <begin position="251"/>
        <end position="273"/>
    </location>
</feature>
<organism evidence="9 10">
    <name type="scientific">Rhodofomes roseus</name>
    <dbReference type="NCBI Taxonomy" id="34475"/>
    <lineage>
        <taxon>Eukaryota</taxon>
        <taxon>Fungi</taxon>
        <taxon>Dikarya</taxon>
        <taxon>Basidiomycota</taxon>
        <taxon>Agaricomycotina</taxon>
        <taxon>Agaricomycetes</taxon>
        <taxon>Polyporales</taxon>
        <taxon>Rhodofomes</taxon>
    </lineage>
</organism>
<feature type="transmembrane region" description="Helical" evidence="6">
    <location>
        <begin position="333"/>
        <end position="360"/>
    </location>
</feature>
<evidence type="ECO:0000259" key="7">
    <source>
        <dbReference type="Pfam" id="PF01490"/>
    </source>
</evidence>
<dbReference type="PANTHER" id="PTHR22950">
    <property type="entry name" value="AMINO ACID TRANSPORTER"/>
    <property type="match status" value="1"/>
</dbReference>
<evidence type="ECO:0000313" key="11">
    <source>
        <dbReference type="Proteomes" id="UP000814176"/>
    </source>
</evidence>
<feature type="transmembrane region" description="Helical" evidence="6">
    <location>
        <begin position="407"/>
        <end position="428"/>
    </location>
</feature>
<dbReference type="RefSeq" id="XP_047778086.1">
    <property type="nucleotide sequence ID" value="XM_047926226.1"/>
</dbReference>
<evidence type="ECO:0000313" key="8">
    <source>
        <dbReference type="EMBL" id="KAH9835709.1"/>
    </source>
</evidence>
<comment type="similarity">
    <text evidence="2">Belongs to the amino acid/polyamine transporter 2 family.</text>
</comment>
<proteinExistence type="inferred from homology"/>
<dbReference type="EMBL" id="SEKV01000289">
    <property type="protein sequence ID" value="TFY59744.1"/>
    <property type="molecule type" value="Genomic_DNA"/>
</dbReference>
<dbReference type="EMBL" id="JADCUA010000012">
    <property type="protein sequence ID" value="KAH9835709.1"/>
    <property type="molecule type" value="Genomic_DNA"/>
</dbReference>
<feature type="transmembrane region" description="Helical" evidence="6">
    <location>
        <begin position="149"/>
        <end position="168"/>
    </location>
</feature>
<evidence type="ECO:0000313" key="9">
    <source>
        <dbReference type="EMBL" id="TFY59744.1"/>
    </source>
</evidence>
<dbReference type="PANTHER" id="PTHR22950:SF479">
    <property type="entry name" value="AMINO ACID TRANSPORTER (EUROFUNG)-RELATED"/>
    <property type="match status" value="1"/>
</dbReference>
<evidence type="ECO:0000256" key="5">
    <source>
        <dbReference type="ARBA" id="ARBA00023136"/>
    </source>
</evidence>
<evidence type="ECO:0000256" key="3">
    <source>
        <dbReference type="ARBA" id="ARBA00022692"/>
    </source>
</evidence>
<dbReference type="Pfam" id="PF01490">
    <property type="entry name" value="Aa_trans"/>
    <property type="match status" value="1"/>
</dbReference>
<dbReference type="Gene3D" id="1.20.1740.10">
    <property type="entry name" value="Amino acid/polyamine transporter I"/>
    <property type="match status" value="1"/>
</dbReference>
<dbReference type="Proteomes" id="UP000814176">
    <property type="component" value="Unassembled WGS sequence"/>
</dbReference>
<keyword evidence="3 6" id="KW-0812">Transmembrane</keyword>
<feature type="transmembrane region" description="Helical" evidence="6">
    <location>
        <begin position="106"/>
        <end position="129"/>
    </location>
</feature>
<feature type="transmembrane region" description="Helical" evidence="6">
    <location>
        <begin position="366"/>
        <end position="386"/>
    </location>
</feature>
<comment type="caution">
    <text evidence="9">The sequence shown here is derived from an EMBL/GenBank/DDBJ whole genome shotgun (WGS) entry which is preliminary data.</text>
</comment>
<keyword evidence="4 6" id="KW-1133">Transmembrane helix</keyword>
<feature type="transmembrane region" description="Helical" evidence="6">
    <location>
        <begin position="293"/>
        <end position="312"/>
    </location>
</feature>
<protein>
    <submittedName>
        <fullName evidence="8">Amino acid transporter</fullName>
    </submittedName>
</protein>
<sequence length="446" mass="48187">MTNIDEKLSADGSDVKTVAPETEDVFGPEDDHDIQYKTLSWQYVAFFMIAEIVSNGMLTLPNAMATVGIVPSLILTIFLGVFGLFTAKLLIDFKLNHPDVHNMGDAGYLIFGPIGREILSLGTIIFAIFGVGSELLSGQLALTTLSNNGMCAVDLLLIFSAATFILSLPRTLGRMSWLGFVSTIAITLCGLLAMIGAGANPTPGRMLSATVPTTFYNAFLAVTGPVFAYAGHFMFFILISEMRQPRDAMKAAWTLQVFSTAFYAVFSVVVYVYLGNTVQSPALLSLSPVWAKITFAIGLVNFLLSGALYSHTAAKLIFVRFFRHSRHLYTHTVLGWSVWTFLCFGATALAFVFAAAVPVFSDLTGITASLFASWYTYGIAGFFWLYDTYYLGGEGAKALKRRWGGTVLSVLTIISGAFICVAGTYVSIKLIADAYASGTVGKPFAC</sequence>
<keyword evidence="11" id="KW-1185">Reference proteome</keyword>
<dbReference type="GO" id="GO:0015179">
    <property type="term" value="F:L-amino acid transmembrane transporter activity"/>
    <property type="evidence" value="ECO:0007669"/>
    <property type="project" value="TreeGrafter"/>
</dbReference>
<dbReference type="AlphaFoldDB" id="A0A4Y9YB55"/>
<dbReference type="GO" id="GO:0016020">
    <property type="term" value="C:membrane"/>
    <property type="evidence" value="ECO:0007669"/>
    <property type="project" value="UniProtKB-SubCell"/>
</dbReference>
<feature type="domain" description="Amino acid transporter transmembrane" evidence="7">
    <location>
        <begin position="38"/>
        <end position="428"/>
    </location>
</feature>
<evidence type="ECO:0000256" key="2">
    <source>
        <dbReference type="ARBA" id="ARBA00008066"/>
    </source>
</evidence>
<dbReference type="InterPro" id="IPR013057">
    <property type="entry name" value="AA_transpt_TM"/>
</dbReference>
<gene>
    <name evidence="8" type="ORF">C8Q71DRAFT_822891</name>
    <name evidence="9" type="ORF">EVJ58_g5587</name>
</gene>